<dbReference type="EMBL" id="BLLI01000096">
    <property type="protein sequence ID" value="GFH43431.1"/>
    <property type="molecule type" value="Genomic_DNA"/>
</dbReference>
<protein>
    <submittedName>
        <fullName evidence="1">Uncharacterized protein</fullName>
    </submittedName>
</protein>
<keyword evidence="2" id="KW-1185">Reference proteome</keyword>
<dbReference type="RefSeq" id="WP_172209867.1">
    <property type="nucleotide sequence ID" value="NZ_BLLI01000096.1"/>
</dbReference>
<proteinExistence type="predicted"/>
<organism evidence="1 2">
    <name type="scientific">Pseudolactococcus hodotermopsidis</name>
    <dbReference type="NCBI Taxonomy" id="2709157"/>
    <lineage>
        <taxon>Bacteria</taxon>
        <taxon>Bacillati</taxon>
        <taxon>Bacillota</taxon>
        <taxon>Bacilli</taxon>
        <taxon>Lactobacillales</taxon>
        <taxon>Streptococcaceae</taxon>
        <taxon>Pseudolactococcus</taxon>
    </lineage>
</organism>
<dbReference type="InterPro" id="IPR051698">
    <property type="entry name" value="Transposase_11-like"/>
</dbReference>
<dbReference type="PANTHER" id="PTHR30298">
    <property type="entry name" value="H REPEAT-ASSOCIATED PREDICTED TRANSPOSASE"/>
    <property type="match status" value="1"/>
</dbReference>
<reference evidence="1 2" key="1">
    <citation type="submission" date="2020-02" db="EMBL/GenBank/DDBJ databases">
        <title>Draft genome sequence of Lactococcus sp. Hs30E4-3.</title>
        <authorList>
            <person name="Noda S."/>
            <person name="Yuki M."/>
            <person name="Ohkuma M."/>
        </authorList>
    </citation>
    <scope>NUCLEOTIDE SEQUENCE [LARGE SCALE GENOMIC DNA]</scope>
    <source>
        <strain evidence="1 2">Hs30E4-3</strain>
    </source>
</reference>
<dbReference type="Proteomes" id="UP000480303">
    <property type="component" value="Unassembled WGS sequence"/>
</dbReference>
<dbReference type="InterPro" id="IPR047647">
    <property type="entry name" value="ISAs1_transpos"/>
</dbReference>
<evidence type="ECO:0000313" key="2">
    <source>
        <dbReference type="Proteomes" id="UP000480303"/>
    </source>
</evidence>
<dbReference type="PANTHER" id="PTHR30298:SF0">
    <property type="entry name" value="PROTEIN YBFL-RELATED"/>
    <property type="match status" value="1"/>
</dbReference>
<name>A0A6A0BGN5_9LACT</name>
<gene>
    <name evidence="1" type="ORF">Hs30E_19820</name>
</gene>
<sequence>MSYYISSLEAKPEKLLGIVREHWKIESLHWLLDVDFSEDECQVESENAQKTLNVFRKLAILAHRTYLKQTNKQRSIKQNFLQCLINENVMLSVLKNL</sequence>
<accession>A0A6A0BGN5</accession>
<dbReference type="NCBIfam" id="NF033564">
    <property type="entry name" value="transpos_ISAs1"/>
    <property type="match status" value="1"/>
</dbReference>
<comment type="caution">
    <text evidence="1">The sequence shown here is derived from an EMBL/GenBank/DDBJ whole genome shotgun (WGS) entry which is preliminary data.</text>
</comment>
<dbReference type="AlphaFoldDB" id="A0A6A0BGN5"/>
<evidence type="ECO:0000313" key="1">
    <source>
        <dbReference type="EMBL" id="GFH43431.1"/>
    </source>
</evidence>